<dbReference type="PATRIC" id="fig|28092.6.peg.1046"/>
<keyword evidence="10" id="KW-0998">Cell outer membrane</keyword>
<protein>
    <recommendedName>
        <fullName evidence="12">Porin domain-containing protein</fullName>
    </recommendedName>
</protein>
<accession>A0A0F5K3K1</accession>
<keyword evidence="9" id="KW-0472">Membrane</keyword>
<proteinExistence type="predicted"/>
<organism evidence="13 14">
    <name type="scientific">Robbsia andropogonis</name>
    <dbReference type="NCBI Taxonomy" id="28092"/>
    <lineage>
        <taxon>Bacteria</taxon>
        <taxon>Pseudomonadati</taxon>
        <taxon>Pseudomonadota</taxon>
        <taxon>Betaproteobacteria</taxon>
        <taxon>Burkholderiales</taxon>
        <taxon>Burkholderiaceae</taxon>
        <taxon>Robbsia</taxon>
    </lineage>
</organism>
<evidence type="ECO:0000256" key="1">
    <source>
        <dbReference type="ARBA" id="ARBA00004571"/>
    </source>
</evidence>
<dbReference type="InterPro" id="IPR023614">
    <property type="entry name" value="Porin_dom_sf"/>
</dbReference>
<comment type="caution">
    <text evidence="13">The sequence shown here is derived from an EMBL/GenBank/DDBJ whole genome shotgun (WGS) entry which is preliminary data.</text>
</comment>
<evidence type="ECO:0000256" key="2">
    <source>
        <dbReference type="ARBA" id="ARBA00011233"/>
    </source>
</evidence>
<dbReference type="SUPFAM" id="SSF56935">
    <property type="entry name" value="Porins"/>
    <property type="match status" value="1"/>
</dbReference>
<keyword evidence="3" id="KW-0813">Transport</keyword>
<keyword evidence="5" id="KW-0812">Transmembrane</keyword>
<dbReference type="InterPro" id="IPR033900">
    <property type="entry name" value="Gram_neg_porin_domain"/>
</dbReference>
<dbReference type="AlphaFoldDB" id="A0A0F5K3K1"/>
<feature type="signal peptide" evidence="11">
    <location>
        <begin position="1"/>
        <end position="38"/>
    </location>
</feature>
<reference evidence="13 14" key="1">
    <citation type="submission" date="2015-03" db="EMBL/GenBank/DDBJ databases">
        <title>Draft Genome Sequence of Burkholderia andropogonis type strain ICMP2807, isolated from Sorghum bicolor.</title>
        <authorList>
            <person name="Lopes-Santos L."/>
            <person name="Castro D.B."/>
            <person name="Ottoboni L.M."/>
            <person name="Park D."/>
            <person name="Weirc B.S."/>
            <person name="Destefano S.A."/>
        </authorList>
    </citation>
    <scope>NUCLEOTIDE SEQUENCE [LARGE SCALE GENOMIC DNA]</scope>
    <source>
        <strain evidence="13 14">ICMP2807</strain>
    </source>
</reference>
<comment type="subunit">
    <text evidence="2">Homotrimer.</text>
</comment>
<keyword evidence="8" id="KW-0626">Porin</keyword>
<dbReference type="PANTHER" id="PTHR34501">
    <property type="entry name" value="PROTEIN YDDL-RELATED"/>
    <property type="match status" value="1"/>
</dbReference>
<dbReference type="Pfam" id="PF13609">
    <property type="entry name" value="Porin_4"/>
    <property type="match status" value="1"/>
</dbReference>
<evidence type="ECO:0000313" key="13">
    <source>
        <dbReference type="EMBL" id="KKB64663.1"/>
    </source>
</evidence>
<evidence type="ECO:0000256" key="10">
    <source>
        <dbReference type="ARBA" id="ARBA00023237"/>
    </source>
</evidence>
<keyword evidence="7" id="KW-0406">Ion transport</keyword>
<evidence type="ECO:0000259" key="12">
    <source>
        <dbReference type="Pfam" id="PF13609"/>
    </source>
</evidence>
<sequence length="393" mass="41397">MRIRRSAWRILRILSGRAAAMAALSLGGVGLHATVAHAASDDADGVAGVSLYGEIDAGIAYLHQPAGGASWRASQGLIDGSYWGVRGSEPLNGDLRALFRLEHGFSSTDGSLINDHPMYVGLASERFGMVTLGRQYDGMYDFLAPFTLTGNSGGTAFAHPFDNDNANNSYLASNAIKYTSPEIGGVTFGGMYAFSNASAGMSRNRAYSVGARFKAGDFQIGGAYLRVDGLGTTEGGAYDAQPLPLTPTMGNVVNYADASARRQNTFGIGASYTIGAFTSALSYSRAVYTGVADASDGSPAASIGFSNMEWNVSYQASTALQLTAMVSYTHASASSRWLTGGMQAIYTLSPRTNVYVQWVGQRASDGQLAVLNGFDPSNGRHQLLLATGVRHNF</sequence>
<comment type="subcellular location">
    <subcellularLocation>
        <location evidence="1">Cell outer membrane</location>
        <topology evidence="1">Multi-pass membrane protein</topology>
    </subcellularLocation>
</comment>
<evidence type="ECO:0000256" key="6">
    <source>
        <dbReference type="ARBA" id="ARBA00022729"/>
    </source>
</evidence>
<keyword evidence="4" id="KW-1134">Transmembrane beta strand</keyword>
<evidence type="ECO:0000256" key="3">
    <source>
        <dbReference type="ARBA" id="ARBA00022448"/>
    </source>
</evidence>
<evidence type="ECO:0000256" key="9">
    <source>
        <dbReference type="ARBA" id="ARBA00023136"/>
    </source>
</evidence>
<dbReference type="GO" id="GO:0009279">
    <property type="term" value="C:cell outer membrane"/>
    <property type="evidence" value="ECO:0007669"/>
    <property type="project" value="UniProtKB-SubCell"/>
</dbReference>
<evidence type="ECO:0000256" key="7">
    <source>
        <dbReference type="ARBA" id="ARBA00023065"/>
    </source>
</evidence>
<feature type="chain" id="PRO_5002490419" description="Porin domain-containing protein" evidence="11">
    <location>
        <begin position="39"/>
        <end position="393"/>
    </location>
</feature>
<evidence type="ECO:0000256" key="11">
    <source>
        <dbReference type="SAM" id="SignalP"/>
    </source>
</evidence>
<dbReference type="GO" id="GO:0046930">
    <property type="term" value="C:pore complex"/>
    <property type="evidence" value="ECO:0007669"/>
    <property type="project" value="UniProtKB-KW"/>
</dbReference>
<dbReference type="GO" id="GO:0006811">
    <property type="term" value="P:monoatomic ion transport"/>
    <property type="evidence" value="ECO:0007669"/>
    <property type="project" value="UniProtKB-KW"/>
</dbReference>
<evidence type="ECO:0000313" key="14">
    <source>
        <dbReference type="Proteomes" id="UP000033618"/>
    </source>
</evidence>
<dbReference type="PANTHER" id="PTHR34501:SF9">
    <property type="entry name" value="MAJOR OUTER MEMBRANE PROTEIN P.IA"/>
    <property type="match status" value="1"/>
</dbReference>
<keyword evidence="14" id="KW-1185">Reference proteome</keyword>
<feature type="domain" description="Porin" evidence="12">
    <location>
        <begin position="23"/>
        <end position="357"/>
    </location>
</feature>
<dbReference type="CDD" id="cd00342">
    <property type="entry name" value="gram_neg_porins"/>
    <property type="match status" value="1"/>
</dbReference>
<dbReference type="GO" id="GO:0015288">
    <property type="term" value="F:porin activity"/>
    <property type="evidence" value="ECO:0007669"/>
    <property type="project" value="UniProtKB-KW"/>
</dbReference>
<evidence type="ECO:0000256" key="8">
    <source>
        <dbReference type="ARBA" id="ARBA00023114"/>
    </source>
</evidence>
<keyword evidence="6 11" id="KW-0732">Signal</keyword>
<evidence type="ECO:0000256" key="4">
    <source>
        <dbReference type="ARBA" id="ARBA00022452"/>
    </source>
</evidence>
<dbReference type="Gene3D" id="2.40.160.10">
    <property type="entry name" value="Porin"/>
    <property type="match status" value="1"/>
</dbReference>
<dbReference type="STRING" id="28092.WM40_04420"/>
<dbReference type="EMBL" id="LAQU01000003">
    <property type="protein sequence ID" value="KKB64663.1"/>
    <property type="molecule type" value="Genomic_DNA"/>
</dbReference>
<dbReference type="InterPro" id="IPR050298">
    <property type="entry name" value="Gram-neg_bact_OMP"/>
</dbReference>
<evidence type="ECO:0000256" key="5">
    <source>
        <dbReference type="ARBA" id="ARBA00022692"/>
    </source>
</evidence>
<name>A0A0F5K3K1_9BURK</name>
<dbReference type="OrthoDB" id="8982743at2"/>
<gene>
    <name evidence="13" type="ORF">WM40_04420</name>
</gene>
<dbReference type="Proteomes" id="UP000033618">
    <property type="component" value="Unassembled WGS sequence"/>
</dbReference>